<evidence type="ECO:0000256" key="3">
    <source>
        <dbReference type="ARBA" id="ARBA00022692"/>
    </source>
</evidence>
<dbReference type="PROSITE" id="PS50835">
    <property type="entry name" value="IG_LIKE"/>
    <property type="match status" value="3"/>
</dbReference>
<feature type="domain" description="Ig-like" evidence="12">
    <location>
        <begin position="1"/>
        <end position="82"/>
    </location>
</feature>
<dbReference type="Gene3D" id="2.60.40.10">
    <property type="entry name" value="Immunoglobulins"/>
    <property type="match status" value="9"/>
</dbReference>
<dbReference type="Pfam" id="PF07679">
    <property type="entry name" value="I-set"/>
    <property type="match status" value="1"/>
</dbReference>
<feature type="domain" description="Fibronectin type-III" evidence="13">
    <location>
        <begin position="334"/>
        <end position="424"/>
    </location>
</feature>
<keyword evidence="8" id="KW-0325">Glycoprotein</keyword>
<dbReference type="EMBL" id="JAACNH010000001">
    <property type="protein sequence ID" value="KAG8456882.1"/>
    <property type="molecule type" value="Genomic_DNA"/>
</dbReference>
<dbReference type="FunFam" id="2.60.40.10:FF:000133">
    <property type="entry name" value="Neogenin isoform 1"/>
    <property type="match status" value="1"/>
</dbReference>
<evidence type="ECO:0000256" key="7">
    <source>
        <dbReference type="ARBA" id="ARBA00023157"/>
    </source>
</evidence>
<feature type="domain" description="Fibronectin type-III" evidence="13">
    <location>
        <begin position="429"/>
        <end position="522"/>
    </location>
</feature>
<keyword evidence="4" id="KW-0677">Repeat</keyword>
<dbReference type="InterPro" id="IPR003599">
    <property type="entry name" value="Ig_sub"/>
</dbReference>
<feature type="domain" description="Ig-like" evidence="12">
    <location>
        <begin position="93"/>
        <end position="180"/>
    </location>
</feature>
<dbReference type="PRINTS" id="PR00014">
    <property type="entry name" value="FNTYPEIII"/>
</dbReference>
<keyword evidence="15" id="KW-1185">Reference proteome</keyword>
<name>A0A8T2KKS9_9PIPI</name>
<dbReference type="InterPro" id="IPR007110">
    <property type="entry name" value="Ig-like_dom"/>
</dbReference>
<evidence type="ECO:0000256" key="5">
    <source>
        <dbReference type="ARBA" id="ARBA00022989"/>
    </source>
</evidence>
<keyword evidence="9" id="KW-0393">Immunoglobulin domain</keyword>
<evidence type="ECO:0000256" key="10">
    <source>
        <dbReference type="SAM" id="MobiDB-lite"/>
    </source>
</evidence>
<comment type="subcellular location">
    <subcellularLocation>
        <location evidence="1">Membrane</location>
        <topology evidence="1">Single-pass type I membrane protein</topology>
    </subcellularLocation>
</comment>
<dbReference type="OrthoDB" id="114660at2759"/>
<dbReference type="PROSITE" id="PS50853">
    <property type="entry name" value="FN3"/>
    <property type="match status" value="5"/>
</dbReference>
<feature type="compositionally biased region" description="Polar residues" evidence="10">
    <location>
        <begin position="979"/>
        <end position="1005"/>
    </location>
</feature>
<dbReference type="GO" id="GO:0098609">
    <property type="term" value="P:cell-cell adhesion"/>
    <property type="evidence" value="ECO:0007669"/>
    <property type="project" value="TreeGrafter"/>
</dbReference>
<keyword evidence="5 11" id="KW-1133">Transmembrane helix</keyword>
<evidence type="ECO:0000256" key="11">
    <source>
        <dbReference type="SAM" id="Phobius"/>
    </source>
</evidence>
<dbReference type="FunFam" id="2.60.40.10:FF:000101">
    <property type="entry name" value="Neogenin isoform 1"/>
    <property type="match status" value="1"/>
</dbReference>
<comment type="similarity">
    <text evidence="2">Belongs to the immunoglobulin superfamily. DCC family.</text>
</comment>
<evidence type="ECO:0000259" key="12">
    <source>
        <dbReference type="PROSITE" id="PS50835"/>
    </source>
</evidence>
<dbReference type="PANTHER" id="PTHR44170">
    <property type="entry name" value="PROTEIN SIDEKICK"/>
    <property type="match status" value="1"/>
</dbReference>
<dbReference type="GO" id="GO:0016020">
    <property type="term" value="C:membrane"/>
    <property type="evidence" value="ECO:0007669"/>
    <property type="project" value="UniProtKB-SubCell"/>
</dbReference>
<dbReference type="FunFam" id="2.60.40.10:FF:000216">
    <property type="entry name" value="neogenin isoform X1"/>
    <property type="match status" value="1"/>
</dbReference>
<dbReference type="InterPro" id="IPR036179">
    <property type="entry name" value="Ig-like_dom_sf"/>
</dbReference>
<feature type="region of interest" description="Disordered" evidence="10">
    <location>
        <begin position="1101"/>
        <end position="1129"/>
    </location>
</feature>
<dbReference type="InterPro" id="IPR013783">
    <property type="entry name" value="Ig-like_fold"/>
</dbReference>
<dbReference type="InterPro" id="IPR013098">
    <property type="entry name" value="Ig_I-set"/>
</dbReference>
<dbReference type="Proteomes" id="UP000812440">
    <property type="component" value="Chromosome 1"/>
</dbReference>
<evidence type="ECO:0000256" key="2">
    <source>
        <dbReference type="ARBA" id="ARBA00009588"/>
    </source>
</evidence>
<dbReference type="AlphaFoldDB" id="A0A8T2KKS9"/>
<dbReference type="InterPro" id="IPR010560">
    <property type="entry name" value="Neogenin_C"/>
</dbReference>
<evidence type="ECO:0000256" key="9">
    <source>
        <dbReference type="ARBA" id="ARBA00023319"/>
    </source>
</evidence>
<keyword evidence="6 11" id="KW-0472">Membrane</keyword>
<dbReference type="InterPro" id="IPR003961">
    <property type="entry name" value="FN3_dom"/>
</dbReference>
<comment type="caution">
    <text evidence="14">The sequence shown here is derived from an EMBL/GenBank/DDBJ whole genome shotgun (WGS) entry which is preliminary data.</text>
</comment>
<proteinExistence type="inferred from homology"/>
<evidence type="ECO:0000259" key="13">
    <source>
        <dbReference type="PROSITE" id="PS50853"/>
    </source>
</evidence>
<feature type="compositionally biased region" description="Basic and acidic residues" evidence="10">
    <location>
        <begin position="1115"/>
        <end position="1125"/>
    </location>
</feature>
<feature type="domain" description="Ig-like" evidence="12">
    <location>
        <begin position="185"/>
        <end position="270"/>
    </location>
</feature>
<dbReference type="InterPro" id="IPR036116">
    <property type="entry name" value="FN3_sf"/>
</dbReference>
<feature type="compositionally biased region" description="Basic residues" evidence="10">
    <location>
        <begin position="928"/>
        <end position="942"/>
    </location>
</feature>
<evidence type="ECO:0008006" key="16">
    <source>
        <dbReference type="Google" id="ProtNLM"/>
    </source>
</evidence>
<dbReference type="SUPFAM" id="SSF48726">
    <property type="entry name" value="Immunoglobulin"/>
    <property type="match status" value="3"/>
</dbReference>
<feature type="region of interest" description="Disordered" evidence="10">
    <location>
        <begin position="1192"/>
        <end position="1216"/>
    </location>
</feature>
<evidence type="ECO:0000256" key="8">
    <source>
        <dbReference type="ARBA" id="ARBA00023180"/>
    </source>
</evidence>
<feature type="compositionally biased region" description="Basic and acidic residues" evidence="10">
    <location>
        <begin position="943"/>
        <end position="965"/>
    </location>
</feature>
<accession>A0A8T2KKS9</accession>
<dbReference type="FunFam" id="2.60.40.10:FF:000004">
    <property type="entry name" value="DCC isoform 1"/>
    <property type="match status" value="2"/>
</dbReference>
<evidence type="ECO:0000313" key="15">
    <source>
        <dbReference type="Proteomes" id="UP000812440"/>
    </source>
</evidence>
<evidence type="ECO:0000256" key="6">
    <source>
        <dbReference type="ARBA" id="ARBA00023136"/>
    </source>
</evidence>
<keyword evidence="7" id="KW-1015">Disulfide bond</keyword>
<feature type="domain" description="Fibronectin type-III" evidence="13">
    <location>
        <begin position="532"/>
        <end position="623"/>
    </location>
</feature>
<evidence type="ECO:0000256" key="1">
    <source>
        <dbReference type="ARBA" id="ARBA00004479"/>
    </source>
</evidence>
<evidence type="ECO:0000313" key="14">
    <source>
        <dbReference type="EMBL" id="KAG8456882.1"/>
    </source>
</evidence>
<feature type="region of interest" description="Disordered" evidence="10">
    <location>
        <begin position="924"/>
        <end position="1017"/>
    </location>
</feature>
<dbReference type="Pfam" id="PF13927">
    <property type="entry name" value="Ig_3"/>
    <property type="match status" value="1"/>
</dbReference>
<gene>
    <name evidence="14" type="ORF">GDO86_002609</name>
</gene>
<dbReference type="PANTHER" id="PTHR44170:SF8">
    <property type="entry name" value="NETRIN RECEPTOR DCC"/>
    <property type="match status" value="1"/>
</dbReference>
<sequence>MRGGNIVLNCSAQSDQGAPVIKWKKDGAYLNLAIDDRRQQLPGGTLLIQNVLHSRHHRPDEGVYQCEASMDGIGAIVSRTAKVLVAESGLHRQQVFLQKPSNVIAVEGQDAVLECSVSGYPTPAIVWMQGDDLVPTRSRKFSLVGGSNLLISNVTDDDAGTYTCVSNYKNENSSFSADLSIMVPPRFINHPANLYAYERMDIEFECAVSGKPPPSIKWTKNGEVVIPSDYFQIVGGSNLRILGLVKSDEGYYQCVAENEAGNIQTYAQLIIPDPAVPSSSVLPSAPRDVAPVLVSSRFVRLSWRPPVEPKGNMQTYTVFFSKQGALSEMQVPGPVENLQVIPTAPTSILISWEPPAYANGPVQGYRVFCTETFSGREQNIEVDGVSYRLEGLRKFTEYSIRVLAYNRYGPGVSSEEQAVVTLSDVPSATPQNVSLEVVNSRSIKISWLPPPSGTQNGFITGYKIRHRKTSRRGELESLEPNNLWYLFTGLEKGNQYSFQVSAMTINGTGPSSDWYTAETPENDLDESQVPDQPSSLHVKAMATSISMSWTPPLNPNIVVRGYIIGYGVGSPYAETVRVDSKHRYYPIENLEPSSHYVISLKAFNNAGEGVPLYESATTRSQTDEFYSFIDDFPTSVPDMSTPMLPPVGVQAVALTHDAVRVSWADNSVQKNQKTAEVRFYTIRWRTSYSASSKYKSADTTSLSHTVNGLKPNTMYEFSVMVTKGRRMSTWSMTAHATTYETAPTSAPKDLTVITRERKPRAVIVSWQPPIEANGKIIDYVLFYTLDKNLQLDDWVMVTIPGDRLTHEILDLNLDTAYYFRIQARNSKGLGPLSDPITFRTPKVEHPDKMANDQGRHGDGGYWPVDTNLIDRSSLNEPPIGQMHPPHGSVTPQKNSNMLVIVVVTVGAITVLVVVIVAVICTRRSSAQQRKKRATHSIGKRKGSQKDLRPPDLWIHHEEMEMKNIEKPSGSDTQGRDSPRQSCQDITPVSHSQSESQLGSKSTSHSGPDADEVASNISTLERTLAARRATRAKLMIPMDSQPSGNPPVVSAIPVPTLESAQYPGILPSPTCTYPHPQFTLRPVPFPTLSVDRGFGTTRAMSDIQASQQPSVLSHTQPEHSSSEDAPSRTIPTACVRPTHPLRSFANPLLPPPMTAMEPKVPYTPLLSQTGASLPKAQIKTASLGLAGKARSPLLPVSVPTAPEVSEEGHKHTDDPASVYEQDDLSEQMASLEGLMKQLNAITGSAF</sequence>
<dbReference type="SMART" id="SM00408">
    <property type="entry name" value="IGc2"/>
    <property type="match status" value="3"/>
</dbReference>
<dbReference type="InterPro" id="IPR003598">
    <property type="entry name" value="Ig_sub2"/>
</dbReference>
<dbReference type="Pfam" id="PF13895">
    <property type="entry name" value="Ig_2"/>
    <property type="match status" value="1"/>
</dbReference>
<evidence type="ECO:0000256" key="4">
    <source>
        <dbReference type="ARBA" id="ARBA00022737"/>
    </source>
</evidence>
<dbReference type="SUPFAM" id="SSF49265">
    <property type="entry name" value="Fibronectin type III"/>
    <property type="match status" value="4"/>
</dbReference>
<protein>
    <recommendedName>
        <fullName evidence="16">Netrin receptor DCC</fullName>
    </recommendedName>
</protein>
<feature type="compositionally biased region" description="Polar residues" evidence="10">
    <location>
        <begin position="1102"/>
        <end position="1114"/>
    </location>
</feature>
<organism evidence="14 15">
    <name type="scientific">Hymenochirus boettgeri</name>
    <name type="common">Congo dwarf clawed frog</name>
    <dbReference type="NCBI Taxonomy" id="247094"/>
    <lineage>
        <taxon>Eukaryota</taxon>
        <taxon>Metazoa</taxon>
        <taxon>Chordata</taxon>
        <taxon>Craniata</taxon>
        <taxon>Vertebrata</taxon>
        <taxon>Euteleostomi</taxon>
        <taxon>Amphibia</taxon>
        <taxon>Batrachia</taxon>
        <taxon>Anura</taxon>
        <taxon>Pipoidea</taxon>
        <taxon>Pipidae</taxon>
        <taxon>Pipinae</taxon>
        <taxon>Hymenochirus</taxon>
    </lineage>
</organism>
<dbReference type="Pfam" id="PF00041">
    <property type="entry name" value="fn3"/>
    <property type="match status" value="5"/>
</dbReference>
<dbReference type="FunFam" id="2.60.40.10:FF:000106">
    <property type="entry name" value="Neogenin isoform 1"/>
    <property type="match status" value="1"/>
</dbReference>
<reference evidence="14" key="1">
    <citation type="thesis" date="2020" institute="ProQuest LLC" country="789 East Eisenhower Parkway, Ann Arbor, MI, USA">
        <title>Comparative Genomics and Chromosome Evolution.</title>
        <authorList>
            <person name="Mudd A.B."/>
        </authorList>
    </citation>
    <scope>NUCLEOTIDE SEQUENCE</scope>
    <source>
        <strain evidence="14">Female2</strain>
        <tissue evidence="14">Blood</tissue>
    </source>
</reference>
<dbReference type="Pfam" id="PF06583">
    <property type="entry name" value="Neogenin_C"/>
    <property type="match status" value="1"/>
</dbReference>
<feature type="domain" description="Fibronectin type-III" evidence="13">
    <location>
        <begin position="645"/>
        <end position="741"/>
    </location>
</feature>
<feature type="domain" description="Fibronectin type-III" evidence="13">
    <location>
        <begin position="746"/>
        <end position="843"/>
    </location>
</feature>
<dbReference type="FunFam" id="2.60.40.10:FF:000551">
    <property type="entry name" value="Protogenin A"/>
    <property type="match status" value="1"/>
</dbReference>
<dbReference type="FunFam" id="2.60.40.10:FF:000189">
    <property type="entry name" value="Neogenin isoform 3"/>
    <property type="match status" value="1"/>
</dbReference>
<keyword evidence="3 11" id="KW-0812">Transmembrane</keyword>
<dbReference type="SMART" id="SM00409">
    <property type="entry name" value="IG"/>
    <property type="match status" value="3"/>
</dbReference>
<dbReference type="CDD" id="cd00063">
    <property type="entry name" value="FN3"/>
    <property type="match status" value="5"/>
</dbReference>
<feature type="transmembrane region" description="Helical" evidence="11">
    <location>
        <begin position="897"/>
        <end position="921"/>
    </location>
</feature>
<dbReference type="SMART" id="SM00060">
    <property type="entry name" value="FN3"/>
    <property type="match status" value="5"/>
</dbReference>